<evidence type="ECO:0000313" key="4">
    <source>
        <dbReference type="Proteomes" id="UP000429607"/>
    </source>
</evidence>
<reference evidence="2 4" key="1">
    <citation type="submission" date="2018-09" db="EMBL/GenBank/DDBJ databases">
        <title>Genomic investigation of the strawberry pathogen Phytophthora fragariae indicates pathogenicity is determined by transcriptional variation in three key races.</title>
        <authorList>
            <person name="Adams T.M."/>
            <person name="Armitage A.D."/>
            <person name="Sobczyk M.K."/>
            <person name="Bates H.J."/>
            <person name="Dunwell J.M."/>
            <person name="Nellist C.F."/>
            <person name="Harrison R.J."/>
        </authorList>
    </citation>
    <scope>NUCLEOTIDE SEQUENCE [LARGE SCALE GENOMIC DNA]</scope>
    <source>
        <strain evidence="2 4">SCRP249</strain>
        <strain evidence="3 5">SCRP333</strain>
    </source>
</reference>
<dbReference type="EMBL" id="QXFT01000542">
    <property type="protein sequence ID" value="KAE9341217.1"/>
    <property type="molecule type" value="Genomic_DNA"/>
</dbReference>
<dbReference type="PANTHER" id="PTHR19303">
    <property type="entry name" value="TRANSPOSON"/>
    <property type="match status" value="1"/>
</dbReference>
<dbReference type="Proteomes" id="UP000434957">
    <property type="component" value="Unassembled WGS sequence"/>
</dbReference>
<accession>A0A6A3MXI0</accession>
<evidence type="ECO:0000313" key="3">
    <source>
        <dbReference type="EMBL" id="KAE9341217.1"/>
    </source>
</evidence>
<evidence type="ECO:0000259" key="1">
    <source>
        <dbReference type="Pfam" id="PF03184"/>
    </source>
</evidence>
<dbReference type="InterPro" id="IPR050863">
    <property type="entry name" value="CenT-Element_Derived"/>
</dbReference>
<feature type="domain" description="DDE-1" evidence="1">
    <location>
        <begin position="169"/>
        <end position="341"/>
    </location>
</feature>
<dbReference type="GO" id="GO:0003677">
    <property type="term" value="F:DNA binding"/>
    <property type="evidence" value="ECO:0007669"/>
    <property type="project" value="TreeGrafter"/>
</dbReference>
<keyword evidence="5" id="KW-1185">Reference proteome</keyword>
<gene>
    <name evidence="2" type="ORF">PR001_g9094</name>
    <name evidence="3" type="ORF">PR003_g10096</name>
</gene>
<dbReference type="PANTHER" id="PTHR19303:SF73">
    <property type="entry name" value="PROTEIN PDC2"/>
    <property type="match status" value="1"/>
</dbReference>
<comment type="caution">
    <text evidence="2">The sequence shown here is derived from an EMBL/GenBank/DDBJ whole genome shotgun (WGS) entry which is preliminary data.</text>
</comment>
<organism evidence="2 4">
    <name type="scientific">Phytophthora rubi</name>
    <dbReference type="NCBI Taxonomy" id="129364"/>
    <lineage>
        <taxon>Eukaryota</taxon>
        <taxon>Sar</taxon>
        <taxon>Stramenopiles</taxon>
        <taxon>Oomycota</taxon>
        <taxon>Peronosporomycetes</taxon>
        <taxon>Peronosporales</taxon>
        <taxon>Peronosporaceae</taxon>
        <taxon>Phytophthora</taxon>
    </lineage>
</organism>
<dbReference type="Pfam" id="PF03184">
    <property type="entry name" value="DDE_1"/>
    <property type="match status" value="1"/>
</dbReference>
<dbReference type="EMBL" id="QXFV01000495">
    <property type="protein sequence ID" value="KAE9035892.1"/>
    <property type="molecule type" value="Genomic_DNA"/>
</dbReference>
<proteinExistence type="predicted"/>
<dbReference type="AlphaFoldDB" id="A0A6A3MXI0"/>
<protein>
    <recommendedName>
        <fullName evidence="1">DDE-1 domain-containing protein</fullName>
    </recommendedName>
</protein>
<evidence type="ECO:0000313" key="5">
    <source>
        <dbReference type="Proteomes" id="UP000434957"/>
    </source>
</evidence>
<dbReference type="GO" id="GO:0005634">
    <property type="term" value="C:nucleus"/>
    <property type="evidence" value="ECO:0007669"/>
    <property type="project" value="TreeGrafter"/>
</dbReference>
<sequence length="382" mass="43448">MGAWMRIHQKRNLIQKAYECPTMTQHELGAWAKVAFKLKRAPAQTTILEIFRKAPAILSEAYGDGKCRKPLELTSLALEEKLWVDPGRRGPERVPLAGADHKPTEPSVREVQLPRVAQFLLQTAAAGPYRPICPHGVFNMDETGLCYAMAPARSICTRSARRVKKTKIRITIALTANADGSDALPPLFLGRAKQSYCFKKRSASQLGFEYKANQKAWMTGQVFREWLLNRDRDMRAAGRTILLLVDNASSHYIGEIVCTNVRLEFLPPNTTAFLQPMDAGIIAEFKRAYRRKQLRWVYDKIKRAEQIKKGDVYKVDQLQAMKWSKEIWQELQGKATIENCFRHTGIVFNGVDERSKKETSYSLDVEVEDIILRTADLHLSAL</sequence>
<dbReference type="Proteomes" id="UP000429607">
    <property type="component" value="Unassembled WGS sequence"/>
</dbReference>
<name>A0A6A3MXI0_9STRA</name>
<evidence type="ECO:0000313" key="2">
    <source>
        <dbReference type="EMBL" id="KAE9035892.1"/>
    </source>
</evidence>
<dbReference type="InterPro" id="IPR004875">
    <property type="entry name" value="DDE_SF_endonuclease_dom"/>
</dbReference>